<dbReference type="Proteomes" id="UP000012062">
    <property type="component" value="Unassembled WGS sequence"/>
</dbReference>
<comment type="caution">
    <text evidence="2">The sequence shown here is derived from an EMBL/GenBank/DDBJ whole genome shotgun (WGS) entry which is preliminary data.</text>
</comment>
<gene>
    <name evidence="2" type="ORF">MESS2_120019</name>
</gene>
<evidence type="ECO:0000313" key="3">
    <source>
        <dbReference type="Proteomes" id="UP000012062"/>
    </source>
</evidence>
<dbReference type="AlphaFoldDB" id="M5EWQ5"/>
<proteinExistence type="predicted"/>
<protein>
    <submittedName>
        <fullName evidence="2">Uncharacterized protein</fullName>
    </submittedName>
</protein>
<feature type="region of interest" description="Disordered" evidence="1">
    <location>
        <begin position="1"/>
        <end position="65"/>
    </location>
</feature>
<reference evidence="2 3" key="1">
    <citation type="submission" date="2013-02" db="EMBL/GenBank/DDBJ databases">
        <authorList>
            <person name="Genoscope - CEA"/>
        </authorList>
    </citation>
    <scope>NUCLEOTIDE SEQUENCE [LARGE SCALE GENOMIC DNA]</scope>
    <source>
        <strain evidence="2 3">STM 2683</strain>
    </source>
</reference>
<evidence type="ECO:0000313" key="2">
    <source>
        <dbReference type="EMBL" id="CCV04106.1"/>
    </source>
</evidence>
<keyword evidence="3" id="KW-1185">Reference proteome</keyword>
<sequence length="65" mass="6957">MAAGPTNGGSPDLEGASAPQRQAGDTVTLSSSQRLKEQGNQRFLVAKRNQTTTHRRIAQHCSSYS</sequence>
<feature type="compositionally biased region" description="Polar residues" evidence="1">
    <location>
        <begin position="19"/>
        <end position="33"/>
    </location>
</feature>
<organism evidence="2 3">
    <name type="scientific">Mesorhizobium metallidurans STM 2683</name>
    <dbReference type="NCBI Taxonomy" id="1297569"/>
    <lineage>
        <taxon>Bacteria</taxon>
        <taxon>Pseudomonadati</taxon>
        <taxon>Pseudomonadota</taxon>
        <taxon>Alphaproteobacteria</taxon>
        <taxon>Hyphomicrobiales</taxon>
        <taxon>Phyllobacteriaceae</taxon>
        <taxon>Mesorhizobium</taxon>
    </lineage>
</organism>
<dbReference type="STRING" id="1297569.MESS2_120019"/>
<accession>M5EWQ5</accession>
<dbReference type="EMBL" id="CAUM01000024">
    <property type="protein sequence ID" value="CCV04106.1"/>
    <property type="molecule type" value="Genomic_DNA"/>
</dbReference>
<evidence type="ECO:0000256" key="1">
    <source>
        <dbReference type="SAM" id="MobiDB-lite"/>
    </source>
</evidence>
<name>M5EWQ5_9HYPH</name>